<dbReference type="GO" id="GO:0005794">
    <property type="term" value="C:Golgi apparatus"/>
    <property type="evidence" value="ECO:0007669"/>
    <property type="project" value="UniProtKB-SubCell"/>
</dbReference>
<dbReference type="PANTHER" id="PTHR21425">
    <property type="entry name" value="NICE-3"/>
    <property type="match status" value="1"/>
</dbReference>
<comment type="subcellular location">
    <subcellularLocation>
        <location evidence="4">Golgi apparatus</location>
    </subcellularLocation>
    <subcellularLocation>
        <location evidence="2">Membrane</location>
        <topology evidence="2">Single-pass membrane protein</topology>
    </subcellularLocation>
    <subcellularLocation>
        <location evidence="3">Mitochondrion</location>
    </subcellularLocation>
</comment>
<sequence length="241" mass="27742">MANQLSGIAVILFIAFGSLTFILLFIFAKRQITRFALKSGRGPHVMVGVDAPKRLRLEIERRLDVIDKIRCEPWLIKQSIREQFEDPDLVAYLSPPHIYRMKAVDDVRELCKLISSTSNKRSRQVQEDVLEYFFRLYKDGTFPTITVETLNTFLLLYEQARYQPDEFLYPTYCQFRDLLHIVQNDIIQSSKNLESKGAIHKSNISQLEEAAQADESTKPLLTESFASSGDSVNKFTHETSV</sequence>
<evidence type="ECO:0000256" key="2">
    <source>
        <dbReference type="ARBA" id="ARBA00004167"/>
    </source>
</evidence>
<dbReference type="GO" id="GO:0016020">
    <property type="term" value="C:membrane"/>
    <property type="evidence" value="ECO:0007669"/>
    <property type="project" value="UniProtKB-SubCell"/>
</dbReference>
<dbReference type="EMBL" id="KK120277">
    <property type="protein sequence ID" value="KFM77932.1"/>
    <property type="molecule type" value="Genomic_DNA"/>
</dbReference>
<dbReference type="OrthoDB" id="5960253at2759"/>
<gene>
    <name evidence="11" type="ORF">X975_20096</name>
</gene>
<dbReference type="AlphaFoldDB" id="A0A087UKP3"/>
<dbReference type="Proteomes" id="UP000054359">
    <property type="component" value="Unassembled WGS sequence"/>
</dbReference>
<dbReference type="STRING" id="407821.A0A087UKP3"/>
<comment type="function">
    <text evidence="1">General regulator of phagocytosis. Required to uptake Gram negative bacterium by macrophages.</text>
</comment>
<evidence type="ECO:0000313" key="11">
    <source>
        <dbReference type="EMBL" id="KFM77932.1"/>
    </source>
</evidence>
<reference evidence="11 12" key="1">
    <citation type="submission" date="2013-11" db="EMBL/GenBank/DDBJ databases">
        <title>Genome sequencing of Stegodyphus mimosarum.</title>
        <authorList>
            <person name="Bechsgaard J."/>
        </authorList>
    </citation>
    <scope>NUCLEOTIDE SEQUENCE [LARGE SCALE GENOMIC DNA]</scope>
</reference>
<keyword evidence="12" id="KW-1185">Reference proteome</keyword>
<dbReference type="OMA" id="GFRNIDQ"/>
<keyword evidence="5 10" id="KW-0812">Transmembrane</keyword>
<evidence type="ECO:0000256" key="8">
    <source>
        <dbReference type="ARBA" id="ARBA00023128"/>
    </source>
</evidence>
<evidence type="ECO:0000256" key="10">
    <source>
        <dbReference type="SAM" id="Phobius"/>
    </source>
</evidence>
<keyword evidence="7" id="KW-0333">Golgi apparatus</keyword>
<keyword evidence="6 10" id="KW-1133">Transmembrane helix</keyword>
<evidence type="ECO:0000256" key="4">
    <source>
        <dbReference type="ARBA" id="ARBA00004555"/>
    </source>
</evidence>
<evidence type="ECO:0000256" key="6">
    <source>
        <dbReference type="ARBA" id="ARBA00022989"/>
    </source>
</evidence>
<dbReference type="InterPro" id="IPR010876">
    <property type="entry name" value="C1orf43"/>
</dbReference>
<proteinExistence type="predicted"/>
<dbReference type="PANTHER" id="PTHR21425:SF2">
    <property type="entry name" value="PROTEIN C1ORF43"/>
    <property type="match status" value="1"/>
</dbReference>
<organism evidence="11 12">
    <name type="scientific">Stegodyphus mimosarum</name>
    <name type="common">African social velvet spider</name>
    <dbReference type="NCBI Taxonomy" id="407821"/>
    <lineage>
        <taxon>Eukaryota</taxon>
        <taxon>Metazoa</taxon>
        <taxon>Ecdysozoa</taxon>
        <taxon>Arthropoda</taxon>
        <taxon>Chelicerata</taxon>
        <taxon>Arachnida</taxon>
        <taxon>Araneae</taxon>
        <taxon>Araneomorphae</taxon>
        <taxon>Entelegynae</taxon>
        <taxon>Eresoidea</taxon>
        <taxon>Eresidae</taxon>
        <taxon>Stegodyphus</taxon>
    </lineage>
</organism>
<accession>A0A087UKP3</accession>
<evidence type="ECO:0000256" key="5">
    <source>
        <dbReference type="ARBA" id="ARBA00022692"/>
    </source>
</evidence>
<protein>
    <submittedName>
        <fullName evidence="11">Uncharacterized protein</fullName>
    </submittedName>
</protein>
<evidence type="ECO:0000313" key="12">
    <source>
        <dbReference type="Proteomes" id="UP000054359"/>
    </source>
</evidence>
<name>A0A087UKP3_STEMI</name>
<keyword evidence="8" id="KW-0496">Mitochondrion</keyword>
<dbReference type="Pfam" id="PF07406">
    <property type="entry name" value="NICE-3"/>
    <property type="match status" value="1"/>
</dbReference>
<evidence type="ECO:0000256" key="1">
    <source>
        <dbReference type="ARBA" id="ARBA00002620"/>
    </source>
</evidence>
<feature type="non-terminal residue" evidence="11">
    <location>
        <position position="241"/>
    </location>
</feature>
<dbReference type="GO" id="GO:0005739">
    <property type="term" value="C:mitochondrion"/>
    <property type="evidence" value="ECO:0007669"/>
    <property type="project" value="UniProtKB-SubCell"/>
</dbReference>
<keyword evidence="9 10" id="KW-0472">Membrane</keyword>
<feature type="transmembrane region" description="Helical" evidence="10">
    <location>
        <begin position="6"/>
        <end position="28"/>
    </location>
</feature>
<evidence type="ECO:0000256" key="3">
    <source>
        <dbReference type="ARBA" id="ARBA00004173"/>
    </source>
</evidence>
<evidence type="ECO:0000256" key="7">
    <source>
        <dbReference type="ARBA" id="ARBA00023034"/>
    </source>
</evidence>
<evidence type="ECO:0000256" key="9">
    <source>
        <dbReference type="ARBA" id="ARBA00023136"/>
    </source>
</evidence>